<protein>
    <recommendedName>
        <fullName evidence="7">DNA repair metallo-beta-lactamase domain-containing protein</fullName>
    </recommendedName>
</protein>
<dbReference type="EMBL" id="CAWYQH010000079">
    <property type="protein sequence ID" value="CAK8681600.1"/>
    <property type="molecule type" value="Genomic_DNA"/>
</dbReference>
<keyword evidence="4" id="KW-0234">DNA repair</keyword>
<proteinExistence type="inferred from homology"/>
<dbReference type="Proteomes" id="UP001642483">
    <property type="component" value="Unassembled WGS sequence"/>
</dbReference>
<evidence type="ECO:0000256" key="2">
    <source>
        <dbReference type="ARBA" id="ARBA00010304"/>
    </source>
</evidence>
<dbReference type="Gene3D" id="3.60.15.10">
    <property type="entry name" value="Ribonuclease Z/Hydroxyacylglutathione hydrolase-like"/>
    <property type="match status" value="1"/>
</dbReference>
<keyword evidence="3" id="KW-0227">DNA damage</keyword>
<accession>A0ABP0FSP4</accession>
<dbReference type="SUPFAM" id="SSF56281">
    <property type="entry name" value="Metallo-hydrolase/oxidoreductase"/>
    <property type="match status" value="1"/>
</dbReference>
<feature type="region of interest" description="Disordered" evidence="6">
    <location>
        <begin position="368"/>
        <end position="392"/>
    </location>
</feature>
<feature type="domain" description="DNA repair metallo-beta-lactamase" evidence="7">
    <location>
        <begin position="673"/>
        <end position="777"/>
    </location>
</feature>
<organism evidence="8 9">
    <name type="scientific">Clavelina lepadiformis</name>
    <name type="common">Light-bulb sea squirt</name>
    <name type="synonym">Ascidia lepadiformis</name>
    <dbReference type="NCBI Taxonomy" id="159417"/>
    <lineage>
        <taxon>Eukaryota</taxon>
        <taxon>Metazoa</taxon>
        <taxon>Chordata</taxon>
        <taxon>Tunicata</taxon>
        <taxon>Ascidiacea</taxon>
        <taxon>Aplousobranchia</taxon>
        <taxon>Clavelinidae</taxon>
        <taxon>Clavelina</taxon>
    </lineage>
</organism>
<evidence type="ECO:0000313" key="8">
    <source>
        <dbReference type="EMBL" id="CAK8681600.1"/>
    </source>
</evidence>
<name>A0ABP0FSP4_CLALP</name>
<keyword evidence="5" id="KW-0539">Nucleus</keyword>
<evidence type="ECO:0000256" key="5">
    <source>
        <dbReference type="ARBA" id="ARBA00023242"/>
    </source>
</evidence>
<keyword evidence="9" id="KW-1185">Reference proteome</keyword>
<feature type="compositionally biased region" description="Basic and acidic residues" evidence="6">
    <location>
        <begin position="372"/>
        <end position="384"/>
    </location>
</feature>
<comment type="similarity">
    <text evidence="2">Belongs to the DNA repair metallo-beta-lactamase (DRMBL) family.</text>
</comment>
<feature type="region of interest" description="Disordered" evidence="6">
    <location>
        <begin position="216"/>
        <end position="251"/>
    </location>
</feature>
<evidence type="ECO:0000256" key="1">
    <source>
        <dbReference type="ARBA" id="ARBA00004123"/>
    </source>
</evidence>
<comment type="subcellular location">
    <subcellularLocation>
        <location evidence="1">Nucleus</location>
    </subcellularLocation>
</comment>
<dbReference type="Pfam" id="PF07522">
    <property type="entry name" value="DRMBL"/>
    <property type="match status" value="1"/>
</dbReference>
<dbReference type="CDD" id="cd16273">
    <property type="entry name" value="SNM1A-1C-like_MBL-fold"/>
    <property type="match status" value="1"/>
</dbReference>
<evidence type="ECO:0000313" key="9">
    <source>
        <dbReference type="Proteomes" id="UP001642483"/>
    </source>
</evidence>
<comment type="caution">
    <text evidence="8">The sequence shown here is derived from an EMBL/GenBank/DDBJ whole genome shotgun (WGS) entry which is preliminary data.</text>
</comment>
<evidence type="ECO:0000256" key="4">
    <source>
        <dbReference type="ARBA" id="ARBA00023204"/>
    </source>
</evidence>
<evidence type="ECO:0000259" key="7">
    <source>
        <dbReference type="Pfam" id="PF07522"/>
    </source>
</evidence>
<dbReference type="PANTHER" id="PTHR23240">
    <property type="entry name" value="DNA CROSS-LINK REPAIR PROTEIN PSO2/SNM1-RELATED"/>
    <property type="match status" value="1"/>
</dbReference>
<feature type="compositionally biased region" description="Polar residues" evidence="6">
    <location>
        <begin position="161"/>
        <end position="180"/>
    </location>
</feature>
<gene>
    <name evidence="8" type="ORF">CVLEPA_LOCUS11820</name>
</gene>
<sequence>MCKTEKSIAYCPFCQIPLKFLRKQIVNLHLEVCFRKKPSATECPKGEGCDSSMICHYERYSHKILAKKRSNCSSLNQSLNNSSTIPTIVLDDPTVQSGSSLDDFETVSPTQSMKGYSPIQKKNTKRKISSKFSTSTSPKRKLRSAFKEKTSSLLRGDARGLSNSSPNVNCSDSSETVSKTKLQHKDGINKLNGFFFDRESFLEDFGSLSPSMKIKGHSIITEKRRRKKKSTNLSQKTKTSAAHQDKKSSKSDVAKTKVDLWLCNSVSSNNDVEKLNEADETESQRFLSNNSCMKNTFTSKVGNDSLPTDDSLNWQTPSPKGPGFVPKCPPPMADESLDSQSDALSSNTCDAIVTTDDNNSFNAASRQLNKANDSREPFPKKENISDSNNNFDKNNVTSNLDVQTTSSLAHNLRNPKAIQKSPSKQADIRCMLFGMKSEPNRQPDRLPELGSNGKKRQCPFYKKINGTDIAVDAFSYGVIPGIKFYFLSHFHYDHYMGLTKKFSEDIYCSHVTGNLVRLKLKLAENQIKRLPMNKEVAVGNVKVTLLEANHCPGAVLFLFRLKDGQTMLHTGDFRANQEIQNHNILKETPINTLYLDTTYLDSKYNFPPQREVIEFTSNEVYSILVDNPKTLIVTGTYCIGKEKIFMGIAKRLNNKVCVTRDKFNVLKCLENVEINSVITLDPNATNIHVLPMKQLSFNSLFTYLQKFQEKYDQIIAIKPTGWTHSGNATDLKNLRPTQTGRVTMYGVPYSEHSSFTELKEFVQTLKPFKIIPTVNVARADQRKMMNDYLNKWKQK</sequence>
<feature type="compositionally biased region" description="Polar residues" evidence="6">
    <location>
        <begin position="231"/>
        <end position="242"/>
    </location>
</feature>
<dbReference type="Gene3D" id="3.40.50.12650">
    <property type="match status" value="1"/>
</dbReference>
<dbReference type="PANTHER" id="PTHR23240:SF6">
    <property type="entry name" value="DNA CROSS-LINK REPAIR 1A PROTEIN"/>
    <property type="match status" value="1"/>
</dbReference>
<reference evidence="8 9" key="1">
    <citation type="submission" date="2024-02" db="EMBL/GenBank/DDBJ databases">
        <authorList>
            <person name="Daric V."/>
            <person name="Darras S."/>
        </authorList>
    </citation>
    <scope>NUCLEOTIDE SEQUENCE [LARGE SCALE GENOMIC DNA]</scope>
</reference>
<evidence type="ECO:0000256" key="6">
    <source>
        <dbReference type="SAM" id="MobiDB-lite"/>
    </source>
</evidence>
<feature type="region of interest" description="Disordered" evidence="6">
    <location>
        <begin position="106"/>
        <end position="181"/>
    </location>
</feature>
<dbReference type="InterPro" id="IPR011084">
    <property type="entry name" value="DRMBL"/>
</dbReference>
<dbReference type="InterPro" id="IPR036866">
    <property type="entry name" value="RibonucZ/Hydroxyglut_hydro"/>
</dbReference>
<evidence type="ECO:0000256" key="3">
    <source>
        <dbReference type="ARBA" id="ARBA00022763"/>
    </source>
</evidence>